<dbReference type="Gene3D" id="3.40.630.30">
    <property type="match status" value="1"/>
</dbReference>
<feature type="region of interest" description="Disordered" evidence="1">
    <location>
        <begin position="54"/>
        <end position="107"/>
    </location>
</feature>
<dbReference type="InterPro" id="IPR016181">
    <property type="entry name" value="Acyl_CoA_acyltransferase"/>
</dbReference>
<dbReference type="CDD" id="cd04301">
    <property type="entry name" value="NAT_SF"/>
    <property type="match status" value="1"/>
</dbReference>
<evidence type="ECO:0000313" key="3">
    <source>
        <dbReference type="EMBL" id="WIY02355.1"/>
    </source>
</evidence>
<organism evidence="3 4">
    <name type="scientific">Amycolatopsis mongoliensis</name>
    <dbReference type="NCBI Taxonomy" id="715475"/>
    <lineage>
        <taxon>Bacteria</taxon>
        <taxon>Bacillati</taxon>
        <taxon>Actinomycetota</taxon>
        <taxon>Actinomycetes</taxon>
        <taxon>Pseudonocardiales</taxon>
        <taxon>Pseudonocardiaceae</taxon>
        <taxon>Amycolatopsis</taxon>
    </lineage>
</organism>
<dbReference type="Pfam" id="PF00583">
    <property type="entry name" value="Acetyltransf_1"/>
    <property type="match status" value="1"/>
</dbReference>
<feature type="compositionally biased region" description="Low complexity" evidence="1">
    <location>
        <begin position="74"/>
        <end position="102"/>
    </location>
</feature>
<dbReference type="KEGG" id="amog:QRX60_00320"/>
<reference evidence="3 4" key="1">
    <citation type="submission" date="2023-06" db="EMBL/GenBank/DDBJ databases">
        <authorList>
            <person name="Oyuntsetseg B."/>
            <person name="Kim S.B."/>
        </authorList>
    </citation>
    <scope>NUCLEOTIDE SEQUENCE [LARGE SCALE GENOMIC DNA]</scope>
    <source>
        <strain evidence="3 4">4-36</strain>
    </source>
</reference>
<evidence type="ECO:0000256" key="1">
    <source>
        <dbReference type="SAM" id="MobiDB-lite"/>
    </source>
</evidence>
<dbReference type="EMBL" id="CP127295">
    <property type="protein sequence ID" value="WIY02355.1"/>
    <property type="molecule type" value="Genomic_DNA"/>
</dbReference>
<proteinExistence type="predicted"/>
<gene>
    <name evidence="3" type="ORF">QRX60_00320</name>
</gene>
<dbReference type="SUPFAM" id="SSF55729">
    <property type="entry name" value="Acyl-CoA N-acyltransferases (Nat)"/>
    <property type="match status" value="1"/>
</dbReference>
<dbReference type="RefSeq" id="WP_285998781.1">
    <property type="nucleotide sequence ID" value="NZ_CP127295.1"/>
</dbReference>
<dbReference type="PROSITE" id="PS51186">
    <property type="entry name" value="GNAT"/>
    <property type="match status" value="1"/>
</dbReference>
<sequence>MRELLAILDGAITWLGGRGLDQWQGARWRADELRPDLRTGALRVAEMRAAPTAPALPGELGVPSQAGRAGSAEAGAPPVAPSGIAAPGAAGSPASGPAASGPRDIPTPVATMTLRDAPGEGLWRPADDPASALYLSHLAVDRALAGRGIGTWLLDQAAAEAARRGKRSVRLDAWTTNTRLHDYYRNHGFRLVRIAGDRTSGALFERPVSPP</sequence>
<evidence type="ECO:0000259" key="2">
    <source>
        <dbReference type="PROSITE" id="PS51186"/>
    </source>
</evidence>
<protein>
    <submittedName>
        <fullName evidence="3">GNAT family N-acetyltransferase</fullName>
    </submittedName>
</protein>
<feature type="domain" description="N-acetyltransferase" evidence="2">
    <location>
        <begin position="119"/>
        <end position="209"/>
    </location>
</feature>
<evidence type="ECO:0000313" key="4">
    <source>
        <dbReference type="Proteomes" id="UP001239397"/>
    </source>
</evidence>
<accession>A0A9Y2NLK6</accession>
<dbReference type="GO" id="GO:0016747">
    <property type="term" value="F:acyltransferase activity, transferring groups other than amino-acyl groups"/>
    <property type="evidence" value="ECO:0007669"/>
    <property type="project" value="InterPro"/>
</dbReference>
<dbReference type="AlphaFoldDB" id="A0A9Y2NLK6"/>
<dbReference type="InterPro" id="IPR000182">
    <property type="entry name" value="GNAT_dom"/>
</dbReference>
<keyword evidence="4" id="KW-1185">Reference proteome</keyword>
<dbReference type="Proteomes" id="UP001239397">
    <property type="component" value="Chromosome"/>
</dbReference>
<name>A0A9Y2NLK6_9PSEU</name>